<dbReference type="NCBIfam" id="TIGR01988">
    <property type="entry name" value="Ubi-OHases"/>
    <property type="match status" value="1"/>
</dbReference>
<dbReference type="EC" id="1.14.13.-" evidence="11"/>
<evidence type="ECO:0000256" key="4">
    <source>
        <dbReference type="ARBA" id="ARBA00022630"/>
    </source>
</evidence>
<organism evidence="11 12">
    <name type="scientific">Aeromonas caviae</name>
    <name type="common">Aeromonas punctata</name>
    <dbReference type="NCBI Taxonomy" id="648"/>
    <lineage>
        <taxon>Bacteria</taxon>
        <taxon>Pseudomonadati</taxon>
        <taxon>Pseudomonadota</taxon>
        <taxon>Gammaproteobacteria</taxon>
        <taxon>Aeromonadales</taxon>
        <taxon>Aeromonadaceae</taxon>
        <taxon>Aeromonas</taxon>
    </lineage>
</organism>
<dbReference type="PROSITE" id="PS01304">
    <property type="entry name" value="UBIH"/>
    <property type="match status" value="1"/>
</dbReference>
<dbReference type="InterPro" id="IPR051205">
    <property type="entry name" value="UbiH/COQ6_monooxygenase"/>
</dbReference>
<keyword evidence="5" id="KW-0274">FAD</keyword>
<evidence type="ECO:0000256" key="6">
    <source>
        <dbReference type="ARBA" id="ARBA00023002"/>
    </source>
</evidence>
<comment type="pathway">
    <text evidence="2">Cofactor biosynthesis; ubiquinone biosynthesis.</text>
</comment>
<comment type="caution">
    <text evidence="11">The sequence shown here is derived from an EMBL/GenBank/DDBJ whole genome shotgun (WGS) entry which is preliminary data.</text>
</comment>
<dbReference type="AlphaFoldDB" id="A0AA42U9U7"/>
<proteinExistence type="inferred from homology"/>
<dbReference type="EMBL" id="JAOCIZ010000021">
    <property type="protein sequence ID" value="MDH1504836.1"/>
    <property type="molecule type" value="Genomic_DNA"/>
</dbReference>
<dbReference type="RefSeq" id="WP_128313783.1">
    <property type="nucleotide sequence ID" value="NZ_BPNL01000002.1"/>
</dbReference>
<evidence type="ECO:0000313" key="10">
    <source>
        <dbReference type="EMBL" id="GJA52823.1"/>
    </source>
</evidence>
<gene>
    <name evidence="11" type="primary">ubiH</name>
    <name evidence="11" type="synonym">visB</name>
    <name evidence="10" type="ORF">KAM348_02460</name>
    <name evidence="11" type="ORF">N5I20_07180</name>
</gene>
<dbReference type="Pfam" id="PF01494">
    <property type="entry name" value="FAD_binding_3"/>
    <property type="match status" value="1"/>
</dbReference>
<evidence type="ECO:0000256" key="5">
    <source>
        <dbReference type="ARBA" id="ARBA00022827"/>
    </source>
</evidence>
<dbReference type="InterPro" id="IPR018168">
    <property type="entry name" value="Ubi_Hdrlase_CS"/>
</dbReference>
<evidence type="ECO:0000256" key="7">
    <source>
        <dbReference type="ARBA" id="ARBA00023033"/>
    </source>
</evidence>
<sequence length="409" mass="43520">MSQSDLVHVDVAIVGGGMSGAVLALSLAALKGQDGAPLQILLLEASAPEPELNAHPGFDARAIALSAGTCEALARHGLWPHLAPHCSPITHIHVSDRGHCGQTRLSAAEYGLPALGQVIELSAAGIVLQEAIAACPQIRMLCPARLEAIDPDEGGVTLALEGGTRYRTRLLVAADGGHSFVRQHFKMPVSRHDYGQSAIIATVKTAEDPAGRAFERFTDGGPLALLPMQDGLSSLVWSVPRDEAQGLLALDDAAFLARLQQAFGWRLGRIERTGVRHLYPLVLTVANYPLAQRTVLVGNAAHLLHPIAGQGFNLGMRDLDVLTRTLARALAAGEDIGGFEVLSGYWQQRRDDQAQTVWLTSSLAQLFSNHHAPLVVGRNLALSLMGRVPWLKAPLASRTLGFVGEVCGQ</sequence>
<name>A0AA42U9U7_AERCA</name>
<comment type="cofactor">
    <cofactor evidence="1">
        <name>FAD</name>
        <dbReference type="ChEBI" id="CHEBI:57692"/>
    </cofactor>
</comment>
<evidence type="ECO:0000313" key="12">
    <source>
        <dbReference type="Proteomes" id="UP001161704"/>
    </source>
</evidence>
<accession>A0AA42U9U7</accession>
<evidence type="ECO:0000256" key="3">
    <source>
        <dbReference type="ARBA" id="ARBA00005349"/>
    </source>
</evidence>
<keyword evidence="4" id="KW-0285">Flavoprotein</keyword>
<dbReference type="PANTHER" id="PTHR43876">
    <property type="entry name" value="UBIQUINONE BIOSYNTHESIS MONOOXYGENASE COQ6, MITOCHONDRIAL"/>
    <property type="match status" value="1"/>
</dbReference>
<keyword evidence="8" id="KW-0812">Transmembrane</keyword>
<dbReference type="GO" id="GO:0071949">
    <property type="term" value="F:FAD binding"/>
    <property type="evidence" value="ECO:0007669"/>
    <property type="project" value="InterPro"/>
</dbReference>
<dbReference type="InterPro" id="IPR036188">
    <property type="entry name" value="FAD/NAD-bd_sf"/>
</dbReference>
<reference evidence="11" key="2">
    <citation type="submission" date="2022-09" db="EMBL/GenBank/DDBJ databases">
        <title>Intensive care unit water sources are persistently colonized with multi-drug resistant bacteria and are the site of extensive horizontal gene transfer of antibiotic resistance genes.</title>
        <authorList>
            <person name="Diorio-Toth L."/>
        </authorList>
    </citation>
    <scope>NUCLEOTIDE SEQUENCE</scope>
    <source>
        <strain evidence="11">GD03710</strain>
    </source>
</reference>
<feature type="domain" description="FAD-binding" evidence="9">
    <location>
        <begin position="9"/>
        <end position="332"/>
    </location>
</feature>
<dbReference type="PRINTS" id="PR00420">
    <property type="entry name" value="RNGMNOXGNASE"/>
</dbReference>
<keyword evidence="6 11" id="KW-0560">Oxidoreductase</keyword>
<dbReference type="InterPro" id="IPR011295">
    <property type="entry name" value="UbiH"/>
</dbReference>
<dbReference type="GO" id="GO:0006744">
    <property type="term" value="P:ubiquinone biosynthetic process"/>
    <property type="evidence" value="ECO:0007669"/>
    <property type="project" value="InterPro"/>
</dbReference>
<keyword evidence="8" id="KW-1133">Transmembrane helix</keyword>
<dbReference type="InterPro" id="IPR002938">
    <property type="entry name" value="FAD-bd"/>
</dbReference>
<dbReference type="PANTHER" id="PTHR43876:SF8">
    <property type="entry name" value="2-OCTAPRENYL-6-METHOXYPHENOL HYDROXYLASE"/>
    <property type="match status" value="1"/>
</dbReference>
<comment type="similarity">
    <text evidence="3">Belongs to the UbiH/COQ6 family.</text>
</comment>
<dbReference type="GO" id="GO:0008681">
    <property type="term" value="F:2-octaprenyl-6-methoxyphenol hydroxylase activity"/>
    <property type="evidence" value="ECO:0007669"/>
    <property type="project" value="InterPro"/>
</dbReference>
<evidence type="ECO:0000256" key="1">
    <source>
        <dbReference type="ARBA" id="ARBA00001974"/>
    </source>
</evidence>
<dbReference type="EMBL" id="BPNL01000002">
    <property type="protein sequence ID" value="GJA52823.1"/>
    <property type="molecule type" value="Genomic_DNA"/>
</dbReference>
<dbReference type="InterPro" id="IPR010971">
    <property type="entry name" value="UbiH/COQ6"/>
</dbReference>
<protein>
    <submittedName>
        <fullName evidence="11">2-octaprenyl-6-methoxyphenyl hydroxylase</fullName>
        <ecNumber evidence="11">1.14.13.-</ecNumber>
    </submittedName>
</protein>
<feature type="transmembrane region" description="Helical" evidence="8">
    <location>
        <begin position="6"/>
        <end position="30"/>
    </location>
</feature>
<dbReference type="NCBIfam" id="NF004356">
    <property type="entry name" value="PRK05732.1"/>
    <property type="match status" value="1"/>
</dbReference>
<dbReference type="SUPFAM" id="SSF51905">
    <property type="entry name" value="FAD/NAD(P)-binding domain"/>
    <property type="match status" value="1"/>
</dbReference>
<evidence type="ECO:0000256" key="8">
    <source>
        <dbReference type="SAM" id="Phobius"/>
    </source>
</evidence>
<evidence type="ECO:0000256" key="2">
    <source>
        <dbReference type="ARBA" id="ARBA00004749"/>
    </source>
</evidence>
<evidence type="ECO:0000313" key="11">
    <source>
        <dbReference type="EMBL" id="MDH1504836.1"/>
    </source>
</evidence>
<dbReference type="Gene3D" id="3.50.50.60">
    <property type="entry name" value="FAD/NAD(P)-binding domain"/>
    <property type="match status" value="2"/>
</dbReference>
<dbReference type="Proteomes" id="UP001161704">
    <property type="component" value="Unassembled WGS sequence"/>
</dbReference>
<evidence type="ECO:0000259" key="9">
    <source>
        <dbReference type="Pfam" id="PF01494"/>
    </source>
</evidence>
<keyword evidence="7" id="KW-0503">Monooxygenase</keyword>
<reference evidence="10" key="1">
    <citation type="submission" date="2021-07" db="EMBL/GenBank/DDBJ databases">
        <title>Draft genome sequence of carbapenem-resistant Aeromonas spp. in Japan.</title>
        <authorList>
            <person name="Maehana S."/>
            <person name="Suzuki M."/>
            <person name="Kitasato H."/>
        </authorList>
    </citation>
    <scope>NUCLEOTIDE SEQUENCE</scope>
    <source>
        <strain evidence="10">KAM348</strain>
    </source>
</reference>
<dbReference type="NCBIfam" id="TIGR01984">
    <property type="entry name" value="UbiH"/>
    <property type="match status" value="1"/>
</dbReference>
<keyword evidence="8" id="KW-0472">Membrane</keyword>
<dbReference type="Proteomes" id="UP000887009">
    <property type="component" value="Unassembled WGS sequence"/>
</dbReference>